<dbReference type="OrthoDB" id="10641969at2759"/>
<evidence type="ECO:0000256" key="1">
    <source>
        <dbReference type="SAM" id="MobiDB-lite"/>
    </source>
</evidence>
<feature type="region of interest" description="Disordered" evidence="1">
    <location>
        <begin position="344"/>
        <end position="363"/>
    </location>
</feature>
<dbReference type="GeneID" id="20673129"/>
<feature type="compositionally biased region" description="Polar residues" evidence="1">
    <location>
        <begin position="344"/>
        <end position="362"/>
    </location>
</feature>
<accession>W4KQU0</accession>
<dbReference type="RefSeq" id="XP_009541319.1">
    <property type="nucleotide sequence ID" value="XM_009543024.1"/>
</dbReference>
<gene>
    <name evidence="2" type="ORF">HETIRDRAFT_413728</name>
</gene>
<dbReference type="KEGG" id="hir:HETIRDRAFT_413728"/>
<feature type="region of interest" description="Disordered" evidence="1">
    <location>
        <begin position="1"/>
        <end position="36"/>
    </location>
</feature>
<name>W4KQU0_HETIT</name>
<dbReference type="Proteomes" id="UP000030671">
    <property type="component" value="Unassembled WGS sequence"/>
</dbReference>
<sequence length="649" mass="70855">MVKYSPKSKRHSRQIARQSTLNITLSPTQHSHPPIPISKSQIFLNAASIAHAVSKHLVSRTRKSRRLKKRLVEPCSSTIASPWRKHIILSPPPKKLSRYERDGIASPDVVKVLRTELQPMVADYGRESYPLPYRSKRTSNTTDTVSPPTTPIFIRPTVSQFLDPFNFSFSPVATSSPPPNIRKAKSRSTMKTPAYMSDLDCIYPFSGVRETTLSPSDDPFISQVIHDPDEVKISYIESLFAAVSEVRLPPQRSDRSSRIFRLTPLAGASVCATPKMFSSTAESLALDASESLVSLGSNRADLRSTHATVRTGLLSVYEDQVIHTATSSSPRGPVLLMETIGSQPRTKYSGSTRPSEPTSRVSTIPAADCVSTALNARSAHCSQRITVNAHDVEATLAAALHLAKSGQKLLQTPAPRDISLSKTRLPLTPISLTKFKPRTSSCFEKENGRVGIPSAHSSPTLVSVGRSPAVFRAASCSPMVTGVQMSKLRASSYQSRLPPSSSLDATSTIESPAFLNCRQVNVPSKGWNDPDFDTIRRRKGPVKARIHRRTSVVTIDIPSPPPIIEDGPESIDTVSGGESGLRRPDPEVGDAILELQRRGVGADNHVPLSRVSLVDCPQPRSTMRDWAKMVGLALTNPWRVSKADTRPAR</sequence>
<evidence type="ECO:0000313" key="2">
    <source>
        <dbReference type="EMBL" id="ETW87416.1"/>
    </source>
</evidence>
<dbReference type="InParanoid" id="W4KQU0"/>
<dbReference type="EMBL" id="KI925454">
    <property type="protein sequence ID" value="ETW87416.1"/>
    <property type="molecule type" value="Genomic_DNA"/>
</dbReference>
<proteinExistence type="predicted"/>
<reference evidence="2 3" key="1">
    <citation type="journal article" date="2012" name="New Phytol.">
        <title>Insight into trade-off between wood decay and parasitism from the genome of a fungal forest pathogen.</title>
        <authorList>
            <person name="Olson A."/>
            <person name="Aerts A."/>
            <person name="Asiegbu F."/>
            <person name="Belbahri L."/>
            <person name="Bouzid O."/>
            <person name="Broberg A."/>
            <person name="Canback B."/>
            <person name="Coutinho P.M."/>
            <person name="Cullen D."/>
            <person name="Dalman K."/>
            <person name="Deflorio G."/>
            <person name="van Diepen L.T."/>
            <person name="Dunand C."/>
            <person name="Duplessis S."/>
            <person name="Durling M."/>
            <person name="Gonthier P."/>
            <person name="Grimwood J."/>
            <person name="Fossdal C.G."/>
            <person name="Hansson D."/>
            <person name="Henrissat B."/>
            <person name="Hietala A."/>
            <person name="Himmelstrand K."/>
            <person name="Hoffmeister D."/>
            <person name="Hogberg N."/>
            <person name="James T.Y."/>
            <person name="Karlsson M."/>
            <person name="Kohler A."/>
            <person name="Kues U."/>
            <person name="Lee Y.H."/>
            <person name="Lin Y.C."/>
            <person name="Lind M."/>
            <person name="Lindquist E."/>
            <person name="Lombard V."/>
            <person name="Lucas S."/>
            <person name="Lunden K."/>
            <person name="Morin E."/>
            <person name="Murat C."/>
            <person name="Park J."/>
            <person name="Raffaello T."/>
            <person name="Rouze P."/>
            <person name="Salamov A."/>
            <person name="Schmutz J."/>
            <person name="Solheim H."/>
            <person name="Stahlberg J."/>
            <person name="Velez H."/>
            <person name="de Vries R.P."/>
            <person name="Wiebenga A."/>
            <person name="Woodward S."/>
            <person name="Yakovlev I."/>
            <person name="Garbelotto M."/>
            <person name="Martin F."/>
            <person name="Grigoriev I.V."/>
            <person name="Stenlid J."/>
        </authorList>
    </citation>
    <scope>NUCLEOTIDE SEQUENCE [LARGE SCALE GENOMIC DNA]</scope>
    <source>
        <strain evidence="2 3">TC 32-1</strain>
    </source>
</reference>
<dbReference type="HOGENOM" id="CLU_422136_0_0_1"/>
<keyword evidence="3" id="KW-1185">Reference proteome</keyword>
<evidence type="ECO:0000313" key="3">
    <source>
        <dbReference type="Proteomes" id="UP000030671"/>
    </source>
</evidence>
<feature type="compositionally biased region" description="Basic residues" evidence="1">
    <location>
        <begin position="1"/>
        <end position="14"/>
    </location>
</feature>
<protein>
    <submittedName>
        <fullName evidence="2">Uncharacterized protein</fullName>
    </submittedName>
</protein>
<feature type="region of interest" description="Disordered" evidence="1">
    <location>
        <begin position="561"/>
        <end position="584"/>
    </location>
</feature>
<organism evidence="2 3">
    <name type="scientific">Heterobasidion irregulare (strain TC 32-1)</name>
    <dbReference type="NCBI Taxonomy" id="747525"/>
    <lineage>
        <taxon>Eukaryota</taxon>
        <taxon>Fungi</taxon>
        <taxon>Dikarya</taxon>
        <taxon>Basidiomycota</taxon>
        <taxon>Agaricomycotina</taxon>
        <taxon>Agaricomycetes</taxon>
        <taxon>Russulales</taxon>
        <taxon>Bondarzewiaceae</taxon>
        <taxon>Heterobasidion</taxon>
        <taxon>Heterobasidion annosum species complex</taxon>
    </lineage>
</organism>
<dbReference type="AlphaFoldDB" id="W4KQU0"/>
<feature type="compositionally biased region" description="Polar residues" evidence="1">
    <location>
        <begin position="15"/>
        <end position="31"/>
    </location>
</feature>